<proteinExistence type="predicted"/>
<dbReference type="AlphaFoldDB" id="T0Q7W6"/>
<keyword evidence="3" id="KW-1185">Reference proteome</keyword>
<evidence type="ECO:0000256" key="1">
    <source>
        <dbReference type="SAM" id="Phobius"/>
    </source>
</evidence>
<dbReference type="InParanoid" id="T0Q7W6"/>
<dbReference type="PANTHER" id="PTHR37935:SF1">
    <property type="entry name" value="CHROMOSOME UNDETERMINED SCAFFOLD_14, WHOLE GENOME SHOTGUN SEQUENCE"/>
    <property type="match status" value="1"/>
</dbReference>
<accession>T0Q7W6</accession>
<keyword evidence="1" id="KW-0812">Transmembrane</keyword>
<dbReference type="PANTHER" id="PTHR37935">
    <property type="entry name" value="CHROMOSOME UNDETERMINED SCAFFOLD_14, WHOLE GENOME SHOTGUN SEQUENCE"/>
    <property type="match status" value="1"/>
</dbReference>
<keyword evidence="1" id="KW-1133">Transmembrane helix</keyword>
<dbReference type="VEuPathDB" id="FungiDB:SDRG_12804"/>
<evidence type="ECO:0000313" key="3">
    <source>
        <dbReference type="Proteomes" id="UP000030762"/>
    </source>
</evidence>
<protein>
    <submittedName>
        <fullName evidence="2">Uncharacterized protein</fullName>
    </submittedName>
</protein>
<dbReference type="GeneID" id="19953531"/>
<dbReference type="OrthoDB" id="276540at2759"/>
<dbReference type="eggNOG" id="ENOG502QPJT">
    <property type="taxonomic scope" value="Eukaryota"/>
</dbReference>
<dbReference type="RefSeq" id="XP_008617107.1">
    <property type="nucleotide sequence ID" value="XM_008618885.1"/>
</dbReference>
<keyword evidence="1" id="KW-0472">Membrane</keyword>
<reference evidence="2 3" key="1">
    <citation type="submission" date="2012-04" db="EMBL/GenBank/DDBJ databases">
        <title>The Genome Sequence of Saprolegnia declina VS20.</title>
        <authorList>
            <consortium name="The Broad Institute Genome Sequencing Platform"/>
            <person name="Russ C."/>
            <person name="Nusbaum C."/>
            <person name="Tyler B."/>
            <person name="van West P."/>
            <person name="Dieguez-Uribeondo J."/>
            <person name="de Bruijn I."/>
            <person name="Tripathy S."/>
            <person name="Jiang R."/>
            <person name="Young S.K."/>
            <person name="Zeng Q."/>
            <person name="Gargeya S."/>
            <person name="Fitzgerald M."/>
            <person name="Haas B."/>
            <person name="Abouelleil A."/>
            <person name="Alvarado L."/>
            <person name="Arachchi H.M."/>
            <person name="Berlin A."/>
            <person name="Chapman S.B."/>
            <person name="Goldberg J."/>
            <person name="Griggs A."/>
            <person name="Gujja S."/>
            <person name="Hansen M."/>
            <person name="Howarth C."/>
            <person name="Imamovic A."/>
            <person name="Larimer J."/>
            <person name="McCowen C."/>
            <person name="Montmayeur A."/>
            <person name="Murphy C."/>
            <person name="Neiman D."/>
            <person name="Pearson M."/>
            <person name="Priest M."/>
            <person name="Roberts A."/>
            <person name="Saif S."/>
            <person name="Shea T."/>
            <person name="Sisk P."/>
            <person name="Sykes S."/>
            <person name="Wortman J."/>
            <person name="Nusbaum C."/>
            <person name="Birren B."/>
        </authorList>
    </citation>
    <scope>NUCLEOTIDE SEQUENCE [LARGE SCALE GENOMIC DNA]</scope>
    <source>
        <strain evidence="2 3">VS20</strain>
    </source>
</reference>
<dbReference type="OMA" id="LSWIWEN"/>
<dbReference type="EMBL" id="JH767183">
    <property type="protein sequence ID" value="EQC29555.1"/>
    <property type="molecule type" value="Genomic_DNA"/>
</dbReference>
<feature type="transmembrane region" description="Helical" evidence="1">
    <location>
        <begin position="47"/>
        <end position="64"/>
    </location>
</feature>
<dbReference type="Proteomes" id="UP000030762">
    <property type="component" value="Unassembled WGS sequence"/>
</dbReference>
<organism evidence="2 3">
    <name type="scientific">Saprolegnia diclina (strain VS20)</name>
    <dbReference type="NCBI Taxonomy" id="1156394"/>
    <lineage>
        <taxon>Eukaryota</taxon>
        <taxon>Sar</taxon>
        <taxon>Stramenopiles</taxon>
        <taxon>Oomycota</taxon>
        <taxon>Saprolegniomycetes</taxon>
        <taxon>Saprolegniales</taxon>
        <taxon>Saprolegniaceae</taxon>
        <taxon>Saprolegnia</taxon>
    </lineage>
</organism>
<sequence length="300" mass="33300">MQAVVRRLRRPSGLRRLCSQHAAPPKDSAKFDAQALISRHKASFNKWGLVTIGLGGLCLVAFAPELKNSMSKTTAEVASETLQNEMLQIQTQELASQIVQTVLNDPKVLHQASQFIKNLSETETTQKALVVLTSNVLNNPQTMAQVTKLSKQLLLNLMQDPGTMRQFVNLIKNAIIDPATRESVISLLETLMQDERTKERLTKLVAHTFVQEPVKRSVTSTITSSLHGVMSNPDIQDHAKQFIGGVVRDETVQSQSGDALWNTMTYVLTPRWVSWFWHGEDGATPSSDTTPATHEPHLKS</sequence>
<gene>
    <name evidence="2" type="ORF">SDRG_12804</name>
</gene>
<name>T0Q7W6_SAPDV</name>
<evidence type="ECO:0000313" key="2">
    <source>
        <dbReference type="EMBL" id="EQC29555.1"/>
    </source>
</evidence>